<dbReference type="UniPathway" id="UPA00109">
    <property type="reaction ID" value="UER00189"/>
</dbReference>
<dbReference type="InterPro" id="IPR035990">
    <property type="entry name" value="TIM_sf"/>
</dbReference>
<comment type="pathway">
    <text evidence="3">Carbohydrate biosynthesis; gluconeogenesis.</text>
</comment>
<accession>C0BXR9</accession>
<dbReference type="InterPro" id="IPR000652">
    <property type="entry name" value="Triosephosphate_isomerase"/>
</dbReference>
<comment type="subcellular location">
    <subcellularLocation>
        <location evidence="3">Cytoplasm</location>
    </subcellularLocation>
</comment>
<evidence type="ECO:0000256" key="2">
    <source>
        <dbReference type="ARBA" id="ARBA00023235"/>
    </source>
</evidence>
<keyword evidence="3" id="KW-0312">Gluconeogenesis</keyword>
<dbReference type="InterPro" id="IPR013785">
    <property type="entry name" value="Aldolase_TIM"/>
</dbReference>
<dbReference type="PROSITE" id="PS51440">
    <property type="entry name" value="TIM_2"/>
    <property type="match status" value="1"/>
</dbReference>
<dbReference type="GO" id="GO:0005829">
    <property type="term" value="C:cytosol"/>
    <property type="evidence" value="ECO:0007669"/>
    <property type="project" value="TreeGrafter"/>
</dbReference>
<dbReference type="EMBL" id="ABYI02000012">
    <property type="protein sequence ID" value="EEG75376.1"/>
    <property type="molecule type" value="Genomic_DNA"/>
</dbReference>
<keyword evidence="3" id="KW-0324">Glycolysis</keyword>
<reference evidence="4" key="2">
    <citation type="submission" date="2013-06" db="EMBL/GenBank/DDBJ databases">
        <title>Draft genome sequence of Clostridium hylemonae (DSM 15053).</title>
        <authorList>
            <person name="Sudarsanam P."/>
            <person name="Ley R."/>
            <person name="Guruge J."/>
            <person name="Turnbaugh P.J."/>
            <person name="Mahowald M."/>
            <person name="Liep D."/>
            <person name="Gordon J."/>
        </authorList>
    </citation>
    <scope>NUCLEOTIDE SEQUENCE</scope>
    <source>
        <strain evidence="4">DSM 15053</strain>
    </source>
</reference>
<dbReference type="Gene3D" id="3.20.20.70">
    <property type="entry name" value="Aldolase class I"/>
    <property type="match status" value="1"/>
</dbReference>
<dbReference type="GO" id="GO:0004807">
    <property type="term" value="F:triose-phosphate isomerase activity"/>
    <property type="evidence" value="ECO:0007669"/>
    <property type="project" value="UniProtKB-UniRule"/>
</dbReference>
<comment type="catalytic activity">
    <reaction evidence="3">
        <text>D-glyceraldehyde 3-phosphate = dihydroxyacetone phosphate</text>
        <dbReference type="Rhea" id="RHEA:18585"/>
        <dbReference type="ChEBI" id="CHEBI:57642"/>
        <dbReference type="ChEBI" id="CHEBI:59776"/>
        <dbReference type="EC" id="5.3.1.1"/>
    </reaction>
</comment>
<gene>
    <name evidence="4" type="primary">tpiA</name>
    <name evidence="4" type="ORF">CLOHYLEM_04606</name>
</gene>
<comment type="caution">
    <text evidence="4">The sequence shown here is derived from an EMBL/GenBank/DDBJ whole genome shotgun (WGS) entry which is preliminary data.</text>
</comment>
<organism evidence="4 5">
    <name type="scientific">[Clostridium] hylemonae DSM 15053</name>
    <dbReference type="NCBI Taxonomy" id="553973"/>
    <lineage>
        <taxon>Bacteria</taxon>
        <taxon>Bacillati</taxon>
        <taxon>Bacillota</taxon>
        <taxon>Clostridia</taxon>
        <taxon>Lachnospirales</taxon>
        <taxon>Lachnospiraceae</taxon>
    </lineage>
</organism>
<keyword evidence="3" id="KW-0963">Cytoplasm</keyword>
<dbReference type="GO" id="GO:0006096">
    <property type="term" value="P:glycolytic process"/>
    <property type="evidence" value="ECO:0007669"/>
    <property type="project" value="UniProtKB-UniRule"/>
</dbReference>
<dbReference type="GO" id="GO:0019563">
    <property type="term" value="P:glycerol catabolic process"/>
    <property type="evidence" value="ECO:0007669"/>
    <property type="project" value="TreeGrafter"/>
</dbReference>
<dbReference type="eggNOG" id="COG0149">
    <property type="taxonomic scope" value="Bacteria"/>
</dbReference>
<reference evidence="4" key="1">
    <citation type="submission" date="2009-02" db="EMBL/GenBank/DDBJ databases">
        <authorList>
            <person name="Fulton L."/>
            <person name="Clifton S."/>
            <person name="Fulton B."/>
            <person name="Xu J."/>
            <person name="Minx P."/>
            <person name="Pepin K.H."/>
            <person name="Johnson M."/>
            <person name="Bhonagiri V."/>
            <person name="Nash W.E."/>
            <person name="Mardis E.R."/>
            <person name="Wilson R.K."/>
        </authorList>
    </citation>
    <scope>NUCLEOTIDE SEQUENCE [LARGE SCALE GENOMIC DNA]</scope>
    <source>
        <strain evidence="4">DSM 15053</strain>
    </source>
</reference>
<keyword evidence="2 3" id="KW-0413">Isomerase</keyword>
<dbReference type="AlphaFoldDB" id="C0BXR9"/>
<dbReference type="PANTHER" id="PTHR21139">
    <property type="entry name" value="TRIOSEPHOSPHATE ISOMERASE"/>
    <property type="match status" value="1"/>
</dbReference>
<comment type="pathway">
    <text evidence="3">Carbohydrate degradation; glycolysis; D-glyceraldehyde 3-phosphate from glycerone phosphate: step 1/1.</text>
</comment>
<dbReference type="UniPathway" id="UPA00138"/>
<comment type="subunit">
    <text evidence="3">Homodimer.</text>
</comment>
<dbReference type="EC" id="5.3.1.1" evidence="3"/>
<sequence length="257" mass="27904">MEYMKTNKIVIGNWKMNKSIRESAACAKELLDARYDLTSVKSTDIVLTPSFLALNEVKKVCAGRNGISLGAQDVYWGTGNYCGAVSAKMLSEVCSYAFAGHSERRMHFNDTDEIVNRKVKACIEAGITPIFCIGEDEEANNAGKTKEVIRRQIESGLAGVRPCEMVVLYEPVWALGTGRTPCTEDTEEIMRFVREILHELFGAGAGRGIRAVYAGSVRPENAAAYARLPHVDGVAVGTASLSAEKLAAIIHAVDRAV</sequence>
<dbReference type="STRING" id="553973.CLOHYLEM_04606"/>
<dbReference type="CDD" id="cd00311">
    <property type="entry name" value="TIM"/>
    <property type="match status" value="1"/>
</dbReference>
<comment type="similarity">
    <text evidence="1 3">Belongs to the triosephosphate isomerase family.</text>
</comment>
<keyword evidence="5" id="KW-1185">Reference proteome</keyword>
<evidence type="ECO:0000256" key="1">
    <source>
        <dbReference type="ARBA" id="ARBA00007422"/>
    </source>
</evidence>
<dbReference type="NCBIfam" id="TIGR00419">
    <property type="entry name" value="tim"/>
    <property type="match status" value="1"/>
</dbReference>
<protein>
    <recommendedName>
        <fullName evidence="3">Triosephosphate isomerase</fullName>
        <ecNumber evidence="3">5.3.1.1</ecNumber>
    </recommendedName>
</protein>
<dbReference type="GO" id="GO:0046166">
    <property type="term" value="P:glyceraldehyde-3-phosphate biosynthetic process"/>
    <property type="evidence" value="ECO:0007669"/>
    <property type="project" value="TreeGrafter"/>
</dbReference>
<dbReference type="Pfam" id="PF00121">
    <property type="entry name" value="TIM"/>
    <property type="match status" value="1"/>
</dbReference>
<dbReference type="GO" id="GO:0006094">
    <property type="term" value="P:gluconeogenesis"/>
    <property type="evidence" value="ECO:0007669"/>
    <property type="project" value="UniProtKB-UniPathway"/>
</dbReference>
<dbReference type="PANTHER" id="PTHR21139:SF42">
    <property type="entry name" value="TRIOSEPHOSPHATE ISOMERASE"/>
    <property type="match status" value="1"/>
</dbReference>
<dbReference type="Proteomes" id="UP000004893">
    <property type="component" value="Unassembled WGS sequence"/>
</dbReference>
<evidence type="ECO:0000313" key="5">
    <source>
        <dbReference type="Proteomes" id="UP000004893"/>
    </source>
</evidence>
<proteinExistence type="inferred from homology"/>
<evidence type="ECO:0000256" key="3">
    <source>
        <dbReference type="RuleBase" id="RU363013"/>
    </source>
</evidence>
<dbReference type="OrthoDB" id="2066272at2"/>
<name>C0BXR9_9FIRM</name>
<dbReference type="SUPFAM" id="SSF51351">
    <property type="entry name" value="Triosephosphate isomerase (TIM)"/>
    <property type="match status" value="1"/>
</dbReference>
<evidence type="ECO:0000313" key="4">
    <source>
        <dbReference type="EMBL" id="EEG75376.1"/>
    </source>
</evidence>
<dbReference type="HOGENOM" id="CLU_024251_2_1_9"/>